<evidence type="ECO:0000313" key="2">
    <source>
        <dbReference type="Proteomes" id="UP000824540"/>
    </source>
</evidence>
<organism evidence="1 2">
    <name type="scientific">Albula glossodonta</name>
    <name type="common">roundjaw bonefish</name>
    <dbReference type="NCBI Taxonomy" id="121402"/>
    <lineage>
        <taxon>Eukaryota</taxon>
        <taxon>Metazoa</taxon>
        <taxon>Chordata</taxon>
        <taxon>Craniata</taxon>
        <taxon>Vertebrata</taxon>
        <taxon>Euteleostomi</taxon>
        <taxon>Actinopterygii</taxon>
        <taxon>Neopterygii</taxon>
        <taxon>Teleostei</taxon>
        <taxon>Albuliformes</taxon>
        <taxon>Albulidae</taxon>
        <taxon>Albula</taxon>
    </lineage>
</organism>
<accession>A0A8T2PS62</accession>
<sequence>MTPACVTFMVSLAGRAVLQRDSGKRAPCPTDKRQASALTSERRLIAANGYILLFDVMGGGEDKCLYEPVYPKETLIFPPLSTCEARTSSFIDLADSQDRFAPVCERFLP</sequence>
<dbReference type="EMBL" id="JAFBMS010000003">
    <property type="protein sequence ID" value="KAG9354158.1"/>
    <property type="molecule type" value="Genomic_DNA"/>
</dbReference>
<gene>
    <name evidence="1" type="ORF">JZ751_012282</name>
</gene>
<proteinExistence type="predicted"/>
<comment type="caution">
    <text evidence="1">The sequence shown here is derived from an EMBL/GenBank/DDBJ whole genome shotgun (WGS) entry which is preliminary data.</text>
</comment>
<name>A0A8T2PS62_9TELE</name>
<reference evidence="1" key="1">
    <citation type="thesis" date="2021" institute="BYU ScholarsArchive" country="Provo, UT, USA">
        <title>Applications of and Algorithms for Genome Assembly and Genomic Analyses with an Emphasis on Marine Teleosts.</title>
        <authorList>
            <person name="Pickett B.D."/>
        </authorList>
    </citation>
    <scope>NUCLEOTIDE SEQUENCE</scope>
    <source>
        <strain evidence="1">HI-2016</strain>
    </source>
</reference>
<evidence type="ECO:0000313" key="1">
    <source>
        <dbReference type="EMBL" id="KAG9354158.1"/>
    </source>
</evidence>
<protein>
    <submittedName>
        <fullName evidence="1">Uncharacterized protein</fullName>
    </submittedName>
</protein>
<dbReference type="AlphaFoldDB" id="A0A8T2PS62"/>
<dbReference type="Proteomes" id="UP000824540">
    <property type="component" value="Unassembled WGS sequence"/>
</dbReference>
<keyword evidence="2" id="KW-1185">Reference proteome</keyword>